<organism evidence="9 10">
    <name type="scientific">Rhynchospora pubera</name>
    <dbReference type="NCBI Taxonomy" id="906938"/>
    <lineage>
        <taxon>Eukaryota</taxon>
        <taxon>Viridiplantae</taxon>
        <taxon>Streptophyta</taxon>
        <taxon>Embryophyta</taxon>
        <taxon>Tracheophyta</taxon>
        <taxon>Spermatophyta</taxon>
        <taxon>Magnoliopsida</taxon>
        <taxon>Liliopsida</taxon>
        <taxon>Poales</taxon>
        <taxon>Cyperaceae</taxon>
        <taxon>Cyperoideae</taxon>
        <taxon>Rhynchosporeae</taxon>
        <taxon>Rhynchospora</taxon>
    </lineage>
</organism>
<dbReference type="CDD" id="cd04019">
    <property type="entry name" value="C2C_MCTP_PRT_plant"/>
    <property type="match status" value="1"/>
</dbReference>
<dbReference type="InterPro" id="IPR035892">
    <property type="entry name" value="C2_domain_sf"/>
</dbReference>
<keyword evidence="4" id="KW-0677">Repeat</keyword>
<feature type="transmembrane region" description="Helical" evidence="7">
    <location>
        <begin position="451"/>
        <end position="481"/>
    </location>
</feature>
<dbReference type="GO" id="GO:0016757">
    <property type="term" value="F:glycosyltransferase activity"/>
    <property type="evidence" value="ECO:0007669"/>
    <property type="project" value="UniProtKB-KW"/>
</dbReference>
<keyword evidence="9" id="KW-0808">Transferase</keyword>
<dbReference type="PANTHER" id="PTHR31425">
    <property type="entry name" value="PHOSPHORIBOSYLANTHRANILATE TRANSFERASE ISOFORM 1"/>
    <property type="match status" value="1"/>
</dbReference>
<protein>
    <submittedName>
        <fullName evidence="9">C2 calcium/lipid-binding plant phosphoribosyltransferase family protein</fullName>
    </submittedName>
</protein>
<dbReference type="Proteomes" id="UP001140206">
    <property type="component" value="Unassembled WGS sequence"/>
</dbReference>
<evidence type="ECO:0000256" key="6">
    <source>
        <dbReference type="ARBA" id="ARBA00023136"/>
    </source>
</evidence>
<accession>A0AAV8AFU2</accession>
<keyword evidence="6 7" id="KW-0472">Membrane</keyword>
<dbReference type="InterPro" id="IPR047258">
    <property type="entry name" value="C2C_MCTP_PRT_plant"/>
</dbReference>
<name>A0AAV8AFU2_9POAL</name>
<evidence type="ECO:0000256" key="5">
    <source>
        <dbReference type="ARBA" id="ARBA00022989"/>
    </source>
</evidence>
<dbReference type="GO" id="GO:0016020">
    <property type="term" value="C:membrane"/>
    <property type="evidence" value="ECO:0007669"/>
    <property type="project" value="UniProtKB-SubCell"/>
</dbReference>
<feature type="domain" description="C2" evidence="8">
    <location>
        <begin position="24"/>
        <end position="149"/>
    </location>
</feature>
<dbReference type="Gene3D" id="2.60.40.150">
    <property type="entry name" value="C2 domain"/>
    <property type="match status" value="2"/>
</dbReference>
<dbReference type="SMART" id="SM00239">
    <property type="entry name" value="C2"/>
    <property type="match status" value="2"/>
</dbReference>
<dbReference type="CDD" id="cd08379">
    <property type="entry name" value="C2D_MCTP_PRT_plant"/>
    <property type="match status" value="1"/>
</dbReference>
<feature type="transmembrane region" description="Helical" evidence="7">
    <location>
        <begin position="565"/>
        <end position="593"/>
    </location>
</feature>
<evidence type="ECO:0000256" key="7">
    <source>
        <dbReference type="SAM" id="Phobius"/>
    </source>
</evidence>
<evidence type="ECO:0000256" key="2">
    <source>
        <dbReference type="ARBA" id="ARBA00007923"/>
    </source>
</evidence>
<comment type="subcellular location">
    <subcellularLocation>
        <location evidence="1">Membrane</location>
        <topology evidence="1">Multi-pass membrane protein</topology>
    </subcellularLocation>
</comment>
<dbReference type="EMBL" id="JAMFTS010008379">
    <property type="protein sequence ID" value="KAJ4730444.1"/>
    <property type="molecule type" value="Genomic_DNA"/>
</dbReference>
<reference evidence="9" key="1">
    <citation type="submission" date="2022-08" db="EMBL/GenBank/DDBJ databases">
        <authorList>
            <person name="Marques A."/>
        </authorList>
    </citation>
    <scope>NUCLEOTIDE SEQUENCE</scope>
    <source>
        <strain evidence="9">RhyPub2mFocal</strain>
        <tissue evidence="9">Leaves</tissue>
    </source>
</reference>
<evidence type="ECO:0000256" key="1">
    <source>
        <dbReference type="ARBA" id="ARBA00004141"/>
    </source>
</evidence>
<dbReference type="InterPro" id="IPR047255">
    <property type="entry name" value="C2D_MCTP_PRT_plant"/>
</dbReference>
<dbReference type="InterPro" id="IPR013583">
    <property type="entry name" value="MCTP_C"/>
</dbReference>
<dbReference type="SUPFAM" id="SSF49562">
    <property type="entry name" value="C2 domain (Calcium/lipid-binding domain, CaLB)"/>
    <property type="match status" value="2"/>
</dbReference>
<keyword evidence="10" id="KW-1185">Reference proteome</keyword>
<evidence type="ECO:0000313" key="9">
    <source>
        <dbReference type="EMBL" id="KAJ4730444.1"/>
    </source>
</evidence>
<dbReference type="PANTHER" id="PTHR31425:SF54">
    <property type="entry name" value="OS07G0483500 PROTEIN"/>
    <property type="match status" value="1"/>
</dbReference>
<dbReference type="InterPro" id="IPR000008">
    <property type="entry name" value="C2_dom"/>
</dbReference>
<evidence type="ECO:0000256" key="3">
    <source>
        <dbReference type="ARBA" id="ARBA00022692"/>
    </source>
</evidence>
<comment type="similarity">
    <text evidence="2">Belongs to the MCTP family.</text>
</comment>
<dbReference type="Pfam" id="PF08372">
    <property type="entry name" value="PRT_C"/>
    <property type="match status" value="1"/>
</dbReference>
<dbReference type="PROSITE" id="PS50004">
    <property type="entry name" value="C2"/>
    <property type="match status" value="2"/>
</dbReference>
<keyword evidence="5 7" id="KW-1133">Transmembrane helix</keyword>
<dbReference type="FunFam" id="2.60.40.150:FF:000090">
    <property type="entry name" value="C2 domain-containing protein"/>
    <property type="match status" value="1"/>
</dbReference>
<keyword evidence="3 7" id="KW-0812">Transmembrane</keyword>
<dbReference type="InterPro" id="IPR047259">
    <property type="entry name" value="QUIRKY-like"/>
</dbReference>
<dbReference type="Pfam" id="PF00168">
    <property type="entry name" value="C2"/>
    <property type="match status" value="2"/>
</dbReference>
<evidence type="ECO:0000256" key="4">
    <source>
        <dbReference type="ARBA" id="ARBA00022737"/>
    </source>
</evidence>
<keyword evidence="9" id="KW-0328">Glycosyltransferase</keyword>
<dbReference type="AlphaFoldDB" id="A0AAV8AFU2"/>
<proteinExistence type="inferred from homology"/>
<comment type="caution">
    <text evidence="9">The sequence shown here is derived from an EMBL/GenBank/DDBJ whole genome shotgun (WGS) entry which is preliminary data.</text>
</comment>
<evidence type="ECO:0000259" key="8">
    <source>
        <dbReference type="PROSITE" id="PS50004"/>
    </source>
</evidence>
<gene>
    <name evidence="9" type="ORF">LUZ62_014145</name>
</gene>
<evidence type="ECO:0000313" key="10">
    <source>
        <dbReference type="Proteomes" id="UP001140206"/>
    </source>
</evidence>
<feature type="domain" description="C2" evidence="8">
    <location>
        <begin position="190"/>
        <end position="321"/>
    </location>
</feature>
<sequence>MLAVWIGTQADEAFPSAHHADSIPIDPAIASTHIRGKVYPAPRLWYLRVGVIEAQDVFVPEKTRLPEVFVKLRLGNQIIPTRVAQSRNANFQWNEEHMLVAAEPFEEDLTITIEDRHNVSKDEVLGYVHIPLSQVPKRGEDRMVRPQWHPLKRQALIDLDQLKEDKFSSRIHLKLSLDGGYHVLDEATQYASDLRPTMKQLWKPPIGVLELGILNINGLHPMKTRNGRGTCDAYCVAKYGQKWVRTRTIVDNLGPRFNEQYTWDVHDHATVLTVGVFDNCQLAEKSLTNSDGHSHHKDHIIGKLRIRLSTLEAGRVYTHTYPLLVLHGSGVKKMGELHLAIRFTVTSLVNSLYVYTRPLLPKMHYLQPLSMMQQDRLRLFAVQIVAQRLSRAEPPLRKEVVEFMSDAHVHLFSMRRSKANFFRLTSVLSGPIAVSRWFSEVCAWKNPVTTVLVHVLHVMLVCYPELILPTIFLYMFLIGLWNYRYRPRYPPHMNTKLSHADSAHPDELDEEFDTFPTSRGLELIRIRYDRLRSVAGRVQTVVGDVATQGERIQSLLSWRDPRATAVFLLFCIIAAITLYATPPQVLIVLSGFYMMRHPRFRRRLPSVPMNFFRRLPARTDSLL</sequence>